<sequence length="825" mass="94413">MASSSKIHRVLHELKVETLDPSLGRVLSLDGHLFYSPNCKRDVQLPTFTHGDHFRLNAARNEPALLRQPIWFDPQYIYLAFSPNHVDYSRVPIDCLVDSRWIGSRRTGFQVDPQVVLRWAKLERDIKFAIPVIIGADAVRPRYIVDTALVLGGRVSTLEEVRSRRNSARDWFCQWIAGFSYAVAVNITVENRAFIDPTAVPSWFSSLSDLGWAQYYLSGLGSSVLGDFSPDIQRTGVFLNIVNPVSKQFPVDWFYVFNIPVWYPWGKREMAAAKENPDIQRLGPPSYMLEEFNKPDPPFPSPFFDHGSPQFSMDIHFNEAEGPSSSEAPWVSFFREREARNARLIEFESAIDRQTRLNRTREPGTTNADFFIWKKDNNGVYQRVKNDRTLNESNLEYYSESQRIYDPISNHWDCCSDWGDFEDDGPPILGDPLAFTESSPDSLSTSQTPLMPVAQPSTYDILETEAARILYEYYGFLHPKPLPDPHMYPQAKDISQFLKLIGLDNAEPDFLDSALLPLGMDFITLLSSKESPAPDNWDLTAHRPEAIINSIRFPFLRIIDDNLFLFYFGDKSTVSWVLGVESPADALLICRLDQRLNDYEVGRTLLQRGIPFHTFVAARVVTHIPRGPIFRRPPQKRRKGYEWSREDYDAYVLQRDTLLQIPRVARAALLSGGILWRLATQALTFDTVLQGPTANSTSHRHGYVQVIKGNDMELRDDGLTDEEIEILIGLYFCETGSGNQTSQASWWPQPSTWKSKISHGRWTIFNENFFQERETKILEGTAHPLIASDWGKQLRGSSVSRRISLFNTSTSFSIIKKYSKYKLEL</sequence>
<reference evidence="1 2" key="1">
    <citation type="journal article" date="2018" name="Evol. Lett.">
        <title>Horizontal gene cluster transfer increased hallucinogenic mushroom diversity.</title>
        <authorList>
            <person name="Reynolds H.T."/>
            <person name="Vijayakumar V."/>
            <person name="Gluck-Thaler E."/>
            <person name="Korotkin H.B."/>
            <person name="Matheny P.B."/>
            <person name="Slot J.C."/>
        </authorList>
    </citation>
    <scope>NUCLEOTIDE SEQUENCE [LARGE SCALE GENOMIC DNA]</scope>
    <source>
        <strain evidence="1 2">SRW20</strain>
    </source>
</reference>
<evidence type="ECO:0000313" key="1">
    <source>
        <dbReference type="EMBL" id="PPQ84886.1"/>
    </source>
</evidence>
<evidence type="ECO:0000313" key="2">
    <source>
        <dbReference type="Proteomes" id="UP000284706"/>
    </source>
</evidence>
<dbReference type="Proteomes" id="UP000284706">
    <property type="component" value="Unassembled WGS sequence"/>
</dbReference>
<comment type="caution">
    <text evidence="1">The sequence shown here is derived from an EMBL/GenBank/DDBJ whole genome shotgun (WGS) entry which is preliminary data.</text>
</comment>
<dbReference type="EMBL" id="NHYE01004386">
    <property type="protein sequence ID" value="PPQ84886.1"/>
    <property type="molecule type" value="Genomic_DNA"/>
</dbReference>
<dbReference type="AlphaFoldDB" id="A0A409X2A6"/>
<gene>
    <name evidence="1" type="ORF">CVT26_008733</name>
</gene>
<dbReference type="STRING" id="231916.A0A409X2A6"/>
<accession>A0A409X2A6</accession>
<proteinExistence type="predicted"/>
<keyword evidence="2" id="KW-1185">Reference proteome</keyword>
<dbReference type="OrthoDB" id="3268696at2759"/>
<organism evidence="1 2">
    <name type="scientific">Gymnopilus dilepis</name>
    <dbReference type="NCBI Taxonomy" id="231916"/>
    <lineage>
        <taxon>Eukaryota</taxon>
        <taxon>Fungi</taxon>
        <taxon>Dikarya</taxon>
        <taxon>Basidiomycota</taxon>
        <taxon>Agaricomycotina</taxon>
        <taxon>Agaricomycetes</taxon>
        <taxon>Agaricomycetidae</taxon>
        <taxon>Agaricales</taxon>
        <taxon>Agaricineae</taxon>
        <taxon>Hymenogastraceae</taxon>
        <taxon>Gymnopilus</taxon>
    </lineage>
</organism>
<protein>
    <submittedName>
        <fullName evidence="1">Uncharacterized protein</fullName>
    </submittedName>
</protein>
<dbReference type="InParanoid" id="A0A409X2A6"/>
<name>A0A409X2A6_9AGAR</name>